<proteinExistence type="predicted"/>
<gene>
    <name evidence="4" type="ORF">DWX70_10220</name>
    <name evidence="3" type="ORF">F3F25_17025</name>
    <name evidence="2" type="ORF">F3F51_11655</name>
</gene>
<organism evidence="3 6">
    <name type="scientific">Bacteroides ovatus</name>
    <dbReference type="NCBI Taxonomy" id="28116"/>
    <lineage>
        <taxon>Bacteria</taxon>
        <taxon>Pseudomonadati</taxon>
        <taxon>Bacteroidota</taxon>
        <taxon>Bacteroidia</taxon>
        <taxon>Bacteroidales</taxon>
        <taxon>Bacteroidaceae</taxon>
        <taxon>Bacteroides</taxon>
    </lineage>
</organism>
<dbReference type="EMBL" id="VWLX01000007">
    <property type="protein sequence ID" value="KAA3805470.1"/>
    <property type="molecule type" value="Genomic_DNA"/>
</dbReference>
<keyword evidence="1" id="KW-0812">Transmembrane</keyword>
<keyword evidence="1" id="KW-0472">Membrane</keyword>
<feature type="transmembrane region" description="Helical" evidence="1">
    <location>
        <begin position="39"/>
        <end position="59"/>
    </location>
</feature>
<dbReference type="AlphaFoldDB" id="A0A1Y4PD45"/>
<protein>
    <submittedName>
        <fullName evidence="3">Uncharacterized protein</fullName>
    </submittedName>
</protein>
<dbReference type="Proteomes" id="UP000460135">
    <property type="component" value="Unassembled WGS sequence"/>
</dbReference>
<name>A0A1Y4PD45_BACOV</name>
<accession>A0A1Y4PD45</accession>
<evidence type="ECO:0000313" key="5">
    <source>
        <dbReference type="Proteomes" id="UP000266492"/>
    </source>
</evidence>
<reference evidence="6 7" key="2">
    <citation type="journal article" date="2019" name="Nat. Med.">
        <title>A library of human gut bacterial isolates paired with longitudinal multiomics data enables mechanistic microbiome research.</title>
        <authorList>
            <person name="Poyet M."/>
            <person name="Groussin M."/>
            <person name="Gibbons S.M."/>
            <person name="Avila-Pacheco J."/>
            <person name="Jiang X."/>
            <person name="Kearney S.M."/>
            <person name="Perrotta A.R."/>
            <person name="Berdy B."/>
            <person name="Zhao S."/>
            <person name="Lieberman T.D."/>
            <person name="Swanson P.K."/>
            <person name="Smith M."/>
            <person name="Roesemann S."/>
            <person name="Alexander J.E."/>
            <person name="Rich S.A."/>
            <person name="Livny J."/>
            <person name="Vlamakis H."/>
            <person name="Clish C."/>
            <person name="Bullock K."/>
            <person name="Deik A."/>
            <person name="Scott J."/>
            <person name="Pierce K.A."/>
            <person name="Xavier R.J."/>
            <person name="Alm E.J."/>
        </authorList>
    </citation>
    <scope>NUCLEOTIDE SEQUENCE [LARGE SCALE GENOMIC DNA]</scope>
    <source>
        <strain evidence="3 6">BIOML-A160</strain>
        <strain evidence="2 7">BIOML-A183</strain>
    </source>
</reference>
<dbReference type="Proteomes" id="UP000266492">
    <property type="component" value="Unassembled WGS sequence"/>
</dbReference>
<evidence type="ECO:0000313" key="3">
    <source>
        <dbReference type="EMBL" id="KAA3926596.1"/>
    </source>
</evidence>
<evidence type="ECO:0000313" key="6">
    <source>
        <dbReference type="Proteomes" id="UP000365824"/>
    </source>
</evidence>
<dbReference type="Proteomes" id="UP000365824">
    <property type="component" value="Unassembled WGS sequence"/>
</dbReference>
<dbReference type="EMBL" id="VWLB01000029">
    <property type="protein sequence ID" value="KAA3926596.1"/>
    <property type="molecule type" value="Genomic_DNA"/>
</dbReference>
<evidence type="ECO:0000313" key="7">
    <source>
        <dbReference type="Proteomes" id="UP000460135"/>
    </source>
</evidence>
<feature type="transmembrane region" description="Helical" evidence="1">
    <location>
        <begin position="12"/>
        <end position="33"/>
    </location>
</feature>
<dbReference type="EMBL" id="QRVZ01000007">
    <property type="protein sequence ID" value="RGS84006.1"/>
    <property type="molecule type" value="Genomic_DNA"/>
</dbReference>
<dbReference type="KEGG" id="boa:Bovatus_00333"/>
<evidence type="ECO:0000313" key="4">
    <source>
        <dbReference type="EMBL" id="RGS84006.1"/>
    </source>
</evidence>
<sequence length="64" mass="7587">MTSFGKIGKYLIYIQNLLYILCFIKILFSLFFYEYEPSFMKDMAFTLPLLLALIVIPIIKKNIK</sequence>
<comment type="caution">
    <text evidence="3">The sequence shown here is derived from an EMBL/GenBank/DDBJ whole genome shotgun (WGS) entry which is preliminary data.</text>
</comment>
<reference evidence="4 5" key="1">
    <citation type="submission" date="2018-08" db="EMBL/GenBank/DDBJ databases">
        <title>A genome reference for cultivated species of the human gut microbiota.</title>
        <authorList>
            <person name="Zou Y."/>
            <person name="Xue W."/>
            <person name="Luo G."/>
        </authorList>
    </citation>
    <scope>NUCLEOTIDE SEQUENCE [LARGE SCALE GENOMIC DNA]</scope>
    <source>
        <strain evidence="4 5">AF20-9LB</strain>
    </source>
</reference>
<evidence type="ECO:0000313" key="2">
    <source>
        <dbReference type="EMBL" id="KAA3805470.1"/>
    </source>
</evidence>
<keyword evidence="1" id="KW-1133">Transmembrane helix</keyword>
<evidence type="ECO:0000256" key="1">
    <source>
        <dbReference type="SAM" id="Phobius"/>
    </source>
</evidence>